<dbReference type="PANTHER" id="PTHR31236">
    <property type="entry name" value="BURP DOMAIN PROTEIN USPL1-LIKE"/>
    <property type="match status" value="1"/>
</dbReference>
<dbReference type="STRING" id="15368.A0A0Q3NM03"/>
<evidence type="ECO:0000256" key="1">
    <source>
        <dbReference type="SAM" id="MobiDB-lite"/>
    </source>
</evidence>
<feature type="domain" description="BURP" evidence="3">
    <location>
        <begin position="533"/>
        <end position="760"/>
    </location>
</feature>
<accession>A0A0Q3NM03</accession>
<reference evidence="4" key="2">
    <citation type="submission" date="2017-06" db="EMBL/GenBank/DDBJ databases">
        <title>WGS assembly of Brachypodium distachyon.</title>
        <authorList>
            <consortium name="The International Brachypodium Initiative"/>
            <person name="Lucas S."/>
            <person name="Harmon-Smith M."/>
            <person name="Lail K."/>
            <person name="Tice H."/>
            <person name="Grimwood J."/>
            <person name="Bruce D."/>
            <person name="Barry K."/>
            <person name="Shu S."/>
            <person name="Lindquist E."/>
            <person name="Wang M."/>
            <person name="Pitluck S."/>
            <person name="Vogel J.P."/>
            <person name="Garvin D.F."/>
            <person name="Mockler T.C."/>
            <person name="Schmutz J."/>
            <person name="Rokhsar D."/>
            <person name="Bevan M.W."/>
        </authorList>
    </citation>
    <scope>NUCLEOTIDE SEQUENCE</scope>
    <source>
        <strain evidence="4">Bd21</strain>
    </source>
</reference>
<dbReference type="InterPro" id="IPR044816">
    <property type="entry name" value="BURP"/>
</dbReference>
<dbReference type="PROSITE" id="PS51277">
    <property type="entry name" value="BURP"/>
    <property type="match status" value="1"/>
</dbReference>
<dbReference type="OrthoDB" id="654134at2759"/>
<protein>
    <recommendedName>
        <fullName evidence="3">BURP domain-containing protein</fullName>
    </recommendedName>
</protein>
<evidence type="ECO:0000256" key="2">
    <source>
        <dbReference type="SAM" id="SignalP"/>
    </source>
</evidence>
<sequence>MQMHNMDVLVPLISLLLVVGAGGSRAKKSENAVGYWQSVLPDTPIPQAILDQLIPLAVRGSRDSTAIGSGNLKFFNEVRKIGHDYEGVKSEAGHVHVASPVEEGLKEVSVSYGSQGKVDLKKGIIVPKQKFPNNLKKLSMTHRSQYRGELEKIVAALRQKVEENLKEVSVSYGSKDAEDLKEVSVSYGLKGEKSLKKVSLNPKKIIAAHKPHIGENLKEVSVSHGSKDAKVLKEISVSYGLEGENDLKEVSVSYGVEGEKNLKEVSVSYGVEGKKDLKEVSVSYGVEGEKDLKEVSVSNGVKGEGILKEISVSYGVEGGPYLYRAEQEKSLTKISVPYGIEQEGKLKEVSVSYVLDEGKDEHLLKQDEEDPNKVTMSYGAEHDEDDPNKATMSYGAENDEDDPNKATMSYGAEQEEDPTMSYGAEQEEDPTMSYGAEQEEDPTMSYEAEHDEVDPNKATMSYGTEHKEDRKKVFMRYGTHIEGKNKRSIFGNLLHKLDGSTSSKVTGGESHHHHHQVDAHTHRNRRQQQADVFFFHNMLRPGSMITPTIPPTTSLPMFLPRHVASSIPFSTSRLADIIAMFAPASLAMRREIRWTLDTCEHPRTLPGQAARCATSLESLADVPASLLGTQDIRAFSAANLPVEAPGTSALRSRYNVTALRKVSGESEEIVTCHDLTYPYAVYYCHTANPTAAYMVTLQLEPSEEGGAASQPAEMEALAVCHLDTSQWSPKNPFFELHSVKPGDVAVCHFLTKLSIIWVRAADQGSGTRASM</sequence>
<proteinExistence type="predicted"/>
<keyword evidence="2" id="KW-0732">Signal</keyword>
<dbReference type="Proteomes" id="UP000008810">
    <property type="component" value="Chromosome 1"/>
</dbReference>
<feature type="chain" id="PRO_5043129499" description="BURP domain-containing protein" evidence="2">
    <location>
        <begin position="27"/>
        <end position="771"/>
    </location>
</feature>
<dbReference type="Gramene" id="KQK18510">
    <property type="protein sequence ID" value="KQK18510"/>
    <property type="gene ID" value="BRADI_1g42970v3"/>
</dbReference>
<organism evidence="4">
    <name type="scientific">Brachypodium distachyon</name>
    <name type="common">Purple false brome</name>
    <name type="synonym">Trachynia distachya</name>
    <dbReference type="NCBI Taxonomy" id="15368"/>
    <lineage>
        <taxon>Eukaryota</taxon>
        <taxon>Viridiplantae</taxon>
        <taxon>Streptophyta</taxon>
        <taxon>Embryophyta</taxon>
        <taxon>Tracheophyta</taxon>
        <taxon>Spermatophyta</taxon>
        <taxon>Magnoliopsida</taxon>
        <taxon>Liliopsida</taxon>
        <taxon>Poales</taxon>
        <taxon>Poaceae</taxon>
        <taxon>BOP clade</taxon>
        <taxon>Pooideae</taxon>
        <taxon>Stipodae</taxon>
        <taxon>Brachypodieae</taxon>
        <taxon>Brachypodium</taxon>
    </lineage>
</organism>
<gene>
    <name evidence="5" type="primary">LOC100844634</name>
    <name evidence="4" type="ORF">BRADI_1g42970v3</name>
</gene>
<dbReference type="Pfam" id="PF03181">
    <property type="entry name" value="BURP"/>
    <property type="match status" value="1"/>
</dbReference>
<feature type="region of interest" description="Disordered" evidence="1">
    <location>
        <begin position="501"/>
        <end position="525"/>
    </location>
</feature>
<dbReference type="AlphaFoldDB" id="A0A0Q3NM03"/>
<evidence type="ECO:0000313" key="5">
    <source>
        <dbReference type="EnsemblPlants" id="KQK18510"/>
    </source>
</evidence>
<evidence type="ECO:0000313" key="4">
    <source>
        <dbReference type="EMBL" id="KQK18510.1"/>
    </source>
</evidence>
<reference evidence="5" key="3">
    <citation type="submission" date="2018-08" db="UniProtKB">
        <authorList>
            <consortium name="EnsemblPlants"/>
        </authorList>
    </citation>
    <scope>IDENTIFICATION</scope>
    <source>
        <strain evidence="5">cv. Bd21</strain>
    </source>
</reference>
<keyword evidence="6" id="KW-1185">Reference proteome</keyword>
<dbReference type="EnsemblPlants" id="KQK18510">
    <property type="protein sequence ID" value="KQK18510"/>
    <property type="gene ID" value="BRADI_1g42970v3"/>
</dbReference>
<feature type="signal peptide" evidence="2">
    <location>
        <begin position="1"/>
        <end position="26"/>
    </location>
</feature>
<dbReference type="PANTHER" id="PTHR31236:SF21">
    <property type="entry name" value="BURP DOMAIN-CONTAINING PROTEIN 11"/>
    <property type="match status" value="1"/>
</dbReference>
<name>A0A0Q3NM03_BRADI</name>
<dbReference type="SMART" id="SM01045">
    <property type="entry name" value="BURP"/>
    <property type="match status" value="1"/>
</dbReference>
<dbReference type="EMBL" id="CM000880">
    <property type="protein sequence ID" value="KQK18510.1"/>
    <property type="molecule type" value="Genomic_DNA"/>
</dbReference>
<evidence type="ECO:0000313" key="6">
    <source>
        <dbReference type="Proteomes" id="UP000008810"/>
    </source>
</evidence>
<dbReference type="InterPro" id="IPR004873">
    <property type="entry name" value="BURP_dom"/>
</dbReference>
<reference evidence="4 5" key="1">
    <citation type="journal article" date="2010" name="Nature">
        <title>Genome sequencing and analysis of the model grass Brachypodium distachyon.</title>
        <authorList>
            <consortium name="International Brachypodium Initiative"/>
        </authorList>
    </citation>
    <scope>NUCLEOTIDE SEQUENCE [LARGE SCALE GENOMIC DNA]</scope>
    <source>
        <strain evidence="4 5">Bd21</strain>
    </source>
</reference>
<dbReference type="ExpressionAtlas" id="A0A0Q3NM03">
    <property type="expression patterns" value="baseline"/>
</dbReference>
<feature type="region of interest" description="Disordered" evidence="1">
    <location>
        <begin position="364"/>
        <end position="435"/>
    </location>
</feature>
<evidence type="ECO:0000259" key="3">
    <source>
        <dbReference type="PROSITE" id="PS51277"/>
    </source>
</evidence>